<feature type="transmembrane region" description="Helical" evidence="1">
    <location>
        <begin position="102"/>
        <end position="125"/>
    </location>
</feature>
<dbReference type="Proteomes" id="UP000622707">
    <property type="component" value="Unassembled WGS sequence"/>
</dbReference>
<dbReference type="RefSeq" id="WP_201686984.1">
    <property type="nucleotide sequence ID" value="NZ_JAEQND010000001.1"/>
</dbReference>
<keyword evidence="3" id="KW-1185">Reference proteome</keyword>
<keyword evidence="1" id="KW-1133">Transmembrane helix</keyword>
<evidence type="ECO:0000256" key="1">
    <source>
        <dbReference type="SAM" id="Phobius"/>
    </source>
</evidence>
<gene>
    <name evidence="2" type="ORF">JI746_01395</name>
</gene>
<comment type="caution">
    <text evidence="2">The sequence shown here is derived from an EMBL/GenBank/DDBJ whole genome shotgun (WGS) entry which is preliminary data.</text>
</comment>
<dbReference type="EMBL" id="JAEQND010000001">
    <property type="protein sequence ID" value="MBL0423745.1"/>
    <property type="molecule type" value="Genomic_DNA"/>
</dbReference>
<feature type="transmembrane region" description="Helical" evidence="1">
    <location>
        <begin position="29"/>
        <end position="49"/>
    </location>
</feature>
<feature type="transmembrane region" description="Helical" evidence="1">
    <location>
        <begin position="183"/>
        <end position="204"/>
    </location>
</feature>
<evidence type="ECO:0000313" key="2">
    <source>
        <dbReference type="EMBL" id="MBL0423745.1"/>
    </source>
</evidence>
<proteinExistence type="predicted"/>
<dbReference type="Pfam" id="PF05987">
    <property type="entry name" value="DUF898"/>
    <property type="match status" value="1"/>
</dbReference>
<feature type="transmembrane region" description="Helical" evidence="1">
    <location>
        <begin position="273"/>
        <end position="294"/>
    </location>
</feature>
<protein>
    <submittedName>
        <fullName evidence="2">DUF898 domain-containing protein</fullName>
    </submittedName>
</protein>
<feature type="transmembrane region" description="Helical" evidence="1">
    <location>
        <begin position="237"/>
        <end position="267"/>
    </location>
</feature>
<evidence type="ECO:0000313" key="3">
    <source>
        <dbReference type="Proteomes" id="UP000622707"/>
    </source>
</evidence>
<reference evidence="2 3" key="1">
    <citation type="journal article" date="2017" name="Int. J. Syst. Evol. Microbiol.">
        <title>Ramlibacter alkalitolerans sp. nov., alkali-tolerant bacterium isolated from soil of ginseng.</title>
        <authorList>
            <person name="Lee D.H."/>
            <person name="Cha C.J."/>
        </authorList>
    </citation>
    <scope>NUCLEOTIDE SEQUENCE [LARGE SCALE GENOMIC DNA]</scope>
    <source>
        <strain evidence="2 3">KACC 19305</strain>
    </source>
</reference>
<feature type="transmembrane region" description="Helical" evidence="1">
    <location>
        <begin position="78"/>
        <end position="96"/>
    </location>
</feature>
<feature type="transmembrane region" description="Helical" evidence="1">
    <location>
        <begin position="146"/>
        <end position="171"/>
    </location>
</feature>
<keyword evidence="1" id="KW-0812">Transmembrane</keyword>
<name>A0ABS1JHP5_9BURK</name>
<organism evidence="2 3">
    <name type="scientific">Ramlibacter alkalitolerans</name>
    <dbReference type="NCBI Taxonomy" id="2039631"/>
    <lineage>
        <taxon>Bacteria</taxon>
        <taxon>Pseudomonadati</taxon>
        <taxon>Pseudomonadota</taxon>
        <taxon>Betaproteobacteria</taxon>
        <taxon>Burkholderiales</taxon>
        <taxon>Comamonadaceae</taxon>
        <taxon>Ramlibacter</taxon>
    </lineage>
</organism>
<dbReference type="InterPro" id="IPR010295">
    <property type="entry name" value="DUF898"/>
</dbReference>
<sequence>MADKTTSPGRRPGIDAHRVEFTGSGGEYFRVWIVNVLLSVLTVGFYTPFARRRTAQYFYGHTLVADSPLEFTAQQRKMVIGFVLLVVLYATFKTASRTGQDTVASLMLLGAAALAPWLWGSAMRFRFNATRWRGVRLQFTAGWGEVYRASWPLFVMALAWAAAVLLSAALVPQGLSPAAHRRALAPVLLAASGGALLVSLWCLMRLEYNYKSLMVLRGRIGGQPGRWKPVFGDFVRIWLATLGVFLLTVLVIAALFAVALGGSFALLPKLRGMGMLAILVGIAIGLASVLLLFLASAPARAYREARIFQLVWNNIGVSQVARFRCGLQARRYVGLRIRNVLLTILSLGFFRPFAVVSEYRMKSESVTLHVKGGLDQLAGQLAREEQGLGDAIADAVGLGLVG</sequence>
<accession>A0ABS1JHP5</accession>
<keyword evidence="1" id="KW-0472">Membrane</keyword>